<feature type="transmembrane region" description="Helical" evidence="6">
    <location>
        <begin position="188"/>
        <end position="207"/>
    </location>
</feature>
<keyword evidence="3 6" id="KW-0812">Transmembrane</keyword>
<dbReference type="Proteomes" id="UP000270190">
    <property type="component" value="Unassembled WGS sequence"/>
</dbReference>
<keyword evidence="4 6" id="KW-1133">Transmembrane helix</keyword>
<accession>A0A1D2L4I1</accession>
<evidence type="ECO:0000256" key="5">
    <source>
        <dbReference type="ARBA" id="ARBA00023136"/>
    </source>
</evidence>
<dbReference type="EMBL" id="OUNC01000012">
    <property type="protein sequence ID" value="SPP28345.1"/>
    <property type="molecule type" value="Genomic_DNA"/>
</dbReference>
<name>A0A1D2L4I1_BROTH</name>
<feature type="transmembrane region" description="Helical" evidence="6">
    <location>
        <begin position="79"/>
        <end position="99"/>
    </location>
</feature>
<dbReference type="CDD" id="cd06580">
    <property type="entry name" value="TM_PBP1_transp_TpRbsC_like"/>
    <property type="match status" value="1"/>
</dbReference>
<dbReference type="PANTHER" id="PTHR47089">
    <property type="entry name" value="ABC TRANSPORTER, PERMEASE PROTEIN"/>
    <property type="match status" value="1"/>
</dbReference>
<evidence type="ECO:0000256" key="1">
    <source>
        <dbReference type="ARBA" id="ARBA00004651"/>
    </source>
</evidence>
<evidence type="ECO:0000256" key="2">
    <source>
        <dbReference type="ARBA" id="ARBA00022475"/>
    </source>
</evidence>
<dbReference type="Proteomes" id="UP000243591">
    <property type="component" value="Chromosome"/>
</dbReference>
<dbReference type="PANTHER" id="PTHR47089:SF1">
    <property type="entry name" value="GUANOSINE ABC TRANSPORTER PERMEASE PROTEIN NUPP"/>
    <property type="match status" value="1"/>
</dbReference>
<feature type="transmembrane region" description="Helical" evidence="6">
    <location>
        <begin position="276"/>
        <end position="297"/>
    </location>
</feature>
<dbReference type="GO" id="GO:0022857">
    <property type="term" value="F:transmembrane transporter activity"/>
    <property type="evidence" value="ECO:0007669"/>
    <property type="project" value="InterPro"/>
</dbReference>
<gene>
    <name evidence="8" type="primary">nupP</name>
    <name evidence="8" type="ORF">BTBSAS_20215</name>
    <name evidence="7" type="ORF">CNY62_01120</name>
</gene>
<keyword evidence="2" id="KW-1003">Cell membrane</keyword>
<reference evidence="10" key="3">
    <citation type="submission" date="2018-04" db="EMBL/GenBank/DDBJ databases">
        <authorList>
            <person name="Illikoud N."/>
        </authorList>
    </citation>
    <scope>NUCLEOTIDE SEQUENCE [LARGE SCALE GENOMIC DNA]</scope>
</reference>
<feature type="transmembrane region" description="Helical" evidence="6">
    <location>
        <begin position="7"/>
        <end position="29"/>
    </location>
</feature>
<feature type="transmembrane region" description="Helical" evidence="6">
    <location>
        <begin position="105"/>
        <end position="124"/>
    </location>
</feature>
<evidence type="ECO:0000313" key="10">
    <source>
        <dbReference type="Proteomes" id="UP000270190"/>
    </source>
</evidence>
<evidence type="ECO:0000313" key="9">
    <source>
        <dbReference type="Proteomes" id="UP000243591"/>
    </source>
</evidence>
<dbReference type="OrthoDB" id="45037at2"/>
<reference evidence="7 9" key="1">
    <citation type="submission" date="2017-09" db="EMBL/GenBank/DDBJ databases">
        <title>Complete Genome Sequences of Two Strains of the Meat Spoilage Bacterium Brochothrix thermosphacta Isolated from Ground Chicken.</title>
        <authorList>
            <person name="Paoli G.C."/>
            <person name="Wijey C."/>
            <person name="Chen C.-Y."/>
            <person name="Nguyen L."/>
            <person name="Yan X."/>
            <person name="Irwin P.L."/>
        </authorList>
    </citation>
    <scope>NUCLEOTIDE SEQUENCE [LARGE SCALE GENOMIC DNA]</scope>
    <source>
        <strain evidence="7 9">BI</strain>
    </source>
</reference>
<keyword evidence="5 6" id="KW-0472">Membrane</keyword>
<feature type="transmembrane region" description="Helical" evidence="6">
    <location>
        <begin position="49"/>
        <end position="72"/>
    </location>
</feature>
<feature type="transmembrane region" description="Helical" evidence="6">
    <location>
        <begin position="237"/>
        <end position="264"/>
    </location>
</feature>
<organism evidence="7 9">
    <name type="scientific">Brochothrix thermosphacta</name>
    <name type="common">Microbacterium thermosphactum</name>
    <dbReference type="NCBI Taxonomy" id="2756"/>
    <lineage>
        <taxon>Bacteria</taxon>
        <taxon>Bacillati</taxon>
        <taxon>Bacillota</taxon>
        <taxon>Bacilli</taxon>
        <taxon>Bacillales</taxon>
        <taxon>Listeriaceae</taxon>
        <taxon>Brochothrix</taxon>
    </lineage>
</organism>
<evidence type="ECO:0000256" key="3">
    <source>
        <dbReference type="ARBA" id="ARBA00022692"/>
    </source>
</evidence>
<dbReference type="RefSeq" id="WP_029092169.1">
    <property type="nucleotide sequence ID" value="NZ_CBCPHX010000008.1"/>
</dbReference>
<comment type="subcellular location">
    <subcellularLocation>
        <location evidence="1">Cell membrane</location>
        <topology evidence="1">Multi-pass membrane protein</topology>
    </subcellularLocation>
</comment>
<evidence type="ECO:0000256" key="4">
    <source>
        <dbReference type="ARBA" id="ARBA00022989"/>
    </source>
</evidence>
<evidence type="ECO:0000256" key="6">
    <source>
        <dbReference type="SAM" id="Phobius"/>
    </source>
</evidence>
<reference evidence="8" key="2">
    <citation type="submission" date="2018-04" db="EMBL/GenBank/DDBJ databases">
        <authorList>
            <person name="Go L.Y."/>
            <person name="Mitchell J.A."/>
        </authorList>
    </citation>
    <scope>NUCLEOTIDE SEQUENCE</scope>
    <source>
        <strain evidence="8">BSAS1 3</strain>
    </source>
</reference>
<dbReference type="Pfam" id="PF02653">
    <property type="entry name" value="BPD_transp_2"/>
    <property type="match status" value="1"/>
</dbReference>
<protein>
    <submittedName>
        <fullName evidence="7">ABC transporter permease</fullName>
    </submittedName>
    <submittedName>
        <fullName evidence="8">Permease of ABC guanosine transporter</fullName>
    </submittedName>
</protein>
<feature type="transmembrane region" description="Helical" evidence="6">
    <location>
        <begin position="317"/>
        <end position="339"/>
    </location>
</feature>
<evidence type="ECO:0000313" key="8">
    <source>
        <dbReference type="EMBL" id="SPP28345.1"/>
    </source>
</evidence>
<keyword evidence="9" id="KW-1185">Reference proteome</keyword>
<dbReference type="KEGG" id="bths:CNY62_01120"/>
<dbReference type="GeneID" id="66538279"/>
<feature type="transmembrane region" description="Helical" evidence="6">
    <location>
        <begin position="136"/>
        <end position="155"/>
    </location>
</feature>
<dbReference type="AlphaFoldDB" id="A0A1D2L4I1"/>
<sequence length="349" mass="37602">MSRRFQGLIVPVASIVLGLLIGAIIMLAFGYDPIAGYSALAYGAFGNSYYLGETLRLTTPYILTGLAIAVAYKMNMFNIGAQGQLLMGWIGAVWAGTLFDFPKFIHLPMAIVVGGICGALWALVPGLLKAYLKVNEVIITIMMNYIALYIFNWLIHDVFTDGKDQTDVVKETASLKSPFLENITQYSTLHWGIILSLIFAVIIWVFMKKTTKGYEFEAIGFNENAAMYAGMNVRRNIIFAMLISGFLAGTAGAMEGLGTFGFAFTQGSVSGIGFDGIAVALLGALSPIGIVFSAFLFAALNIGKTTISVEAGIPNELVNIVIALIIFFVAASYIIQWVIAKMAAKKGGR</sequence>
<dbReference type="STRING" id="2756.BFR44_02395"/>
<proteinExistence type="predicted"/>
<dbReference type="EMBL" id="CP023483">
    <property type="protein sequence ID" value="ATF25092.1"/>
    <property type="molecule type" value="Genomic_DNA"/>
</dbReference>
<dbReference type="GO" id="GO:0005886">
    <property type="term" value="C:plasma membrane"/>
    <property type="evidence" value="ECO:0007669"/>
    <property type="project" value="UniProtKB-SubCell"/>
</dbReference>
<dbReference type="InterPro" id="IPR001851">
    <property type="entry name" value="ABC_transp_permease"/>
</dbReference>
<evidence type="ECO:0000313" key="7">
    <source>
        <dbReference type="EMBL" id="ATF25092.1"/>
    </source>
</evidence>